<gene>
    <name evidence="1" type="ORF">HAX54_012249</name>
</gene>
<name>A0ABS8TJG3_DATST</name>
<evidence type="ECO:0000313" key="1">
    <source>
        <dbReference type="EMBL" id="MCD7471656.1"/>
    </source>
</evidence>
<evidence type="ECO:0000313" key="2">
    <source>
        <dbReference type="Proteomes" id="UP000823775"/>
    </source>
</evidence>
<keyword evidence="2" id="KW-1185">Reference proteome</keyword>
<comment type="caution">
    <text evidence="1">The sequence shown here is derived from an EMBL/GenBank/DDBJ whole genome shotgun (WGS) entry which is preliminary data.</text>
</comment>
<reference evidence="1 2" key="1">
    <citation type="journal article" date="2021" name="BMC Genomics">
        <title>Datura genome reveals duplications of psychoactive alkaloid biosynthetic genes and high mutation rate following tissue culture.</title>
        <authorList>
            <person name="Rajewski A."/>
            <person name="Carter-House D."/>
            <person name="Stajich J."/>
            <person name="Litt A."/>
        </authorList>
    </citation>
    <scope>NUCLEOTIDE SEQUENCE [LARGE SCALE GENOMIC DNA]</scope>
    <source>
        <strain evidence="1">AR-01</strain>
    </source>
</reference>
<sequence length="203" mass="23574">MVDNNFTESFNYWILESRGKPILKMLEEIRVKIMNRLRKKEEEVKTWPIHYKHNPKCMELFIAYNTIANLDVDFNGDLGSWQLTDIPCVRAIKALKYKNIEPKDEISCTKEAYLKIYRAKLLSMRGDYHVMPLPGLPKRQYESYGPARELERDPVLRPHITSEELTRLELRKTRKIQSASRMISFRGMGVTGGGDTSYNDGGG</sequence>
<accession>A0ABS8TJG3</accession>
<protein>
    <submittedName>
        <fullName evidence="1">Uncharacterized protein</fullName>
    </submittedName>
</protein>
<dbReference type="EMBL" id="JACEIK010001707">
    <property type="protein sequence ID" value="MCD7471656.1"/>
    <property type="molecule type" value="Genomic_DNA"/>
</dbReference>
<organism evidence="1 2">
    <name type="scientific">Datura stramonium</name>
    <name type="common">Jimsonweed</name>
    <name type="synonym">Common thornapple</name>
    <dbReference type="NCBI Taxonomy" id="4076"/>
    <lineage>
        <taxon>Eukaryota</taxon>
        <taxon>Viridiplantae</taxon>
        <taxon>Streptophyta</taxon>
        <taxon>Embryophyta</taxon>
        <taxon>Tracheophyta</taxon>
        <taxon>Spermatophyta</taxon>
        <taxon>Magnoliopsida</taxon>
        <taxon>eudicotyledons</taxon>
        <taxon>Gunneridae</taxon>
        <taxon>Pentapetalae</taxon>
        <taxon>asterids</taxon>
        <taxon>lamiids</taxon>
        <taxon>Solanales</taxon>
        <taxon>Solanaceae</taxon>
        <taxon>Solanoideae</taxon>
        <taxon>Datureae</taxon>
        <taxon>Datura</taxon>
    </lineage>
</organism>
<proteinExistence type="predicted"/>
<dbReference type="Proteomes" id="UP000823775">
    <property type="component" value="Unassembled WGS sequence"/>
</dbReference>